<evidence type="ECO:0000313" key="1">
    <source>
        <dbReference type="EMBL" id="OGD13492.1"/>
    </source>
</evidence>
<dbReference type="EMBL" id="MEYH01000109">
    <property type="protein sequence ID" value="OGD13492.1"/>
    <property type="molecule type" value="Genomic_DNA"/>
</dbReference>
<sequence length="88" mass="9404">MELPRGITGPSISEITATFDNLSPIIIVGIVRTKPTKGPAIPMSNKALRLGIIPFILITAPKVPKGERGKGIKKGRVTSTPHLLLIKK</sequence>
<organism evidence="1 2">
    <name type="scientific">Candidatus Sediminicultor quintus</name>
    <dbReference type="NCBI Taxonomy" id="1797291"/>
    <lineage>
        <taxon>Bacteria</taxon>
        <taxon>Pseudomonadati</taxon>
        <taxon>Atribacterota</taxon>
        <taxon>Candidatus Phoenicimicrobiia</taxon>
        <taxon>Candidatus Pheonicimicrobiales</taxon>
        <taxon>Candidatus Phoenicimicrobiaceae</taxon>
        <taxon>Candidatus Sediminicultor</taxon>
    </lineage>
</organism>
<protein>
    <submittedName>
        <fullName evidence="1">Uncharacterized protein</fullName>
    </submittedName>
</protein>
<reference evidence="1 2" key="1">
    <citation type="journal article" date="2016" name="Nat. Commun.">
        <title>Thousands of microbial genomes shed light on interconnected biogeochemical processes in an aquifer system.</title>
        <authorList>
            <person name="Anantharaman K."/>
            <person name="Brown C.T."/>
            <person name="Hug L.A."/>
            <person name="Sharon I."/>
            <person name="Castelle C.J."/>
            <person name="Probst A.J."/>
            <person name="Thomas B.C."/>
            <person name="Singh A."/>
            <person name="Wilkins M.J."/>
            <person name="Karaoz U."/>
            <person name="Brodie E.L."/>
            <person name="Williams K.H."/>
            <person name="Hubbard S.S."/>
            <person name="Banfield J.F."/>
        </authorList>
    </citation>
    <scope>NUCLEOTIDE SEQUENCE [LARGE SCALE GENOMIC DNA]</scope>
</reference>
<proteinExistence type="predicted"/>
<accession>A0A1F5A4G8</accession>
<gene>
    <name evidence="1" type="ORF">A2V47_03680</name>
</gene>
<dbReference type="Proteomes" id="UP000177701">
    <property type="component" value="Unassembled WGS sequence"/>
</dbReference>
<name>A0A1F5A4G8_9BACT</name>
<dbReference type="AlphaFoldDB" id="A0A1F5A4G8"/>
<comment type="caution">
    <text evidence="1">The sequence shown here is derived from an EMBL/GenBank/DDBJ whole genome shotgun (WGS) entry which is preliminary data.</text>
</comment>
<evidence type="ECO:0000313" key="2">
    <source>
        <dbReference type="Proteomes" id="UP000177701"/>
    </source>
</evidence>